<dbReference type="InterPro" id="IPR044613">
    <property type="entry name" value="Nep1/2-like"/>
</dbReference>
<evidence type="ECO:0000256" key="1">
    <source>
        <dbReference type="ARBA" id="ARBA00022670"/>
    </source>
</evidence>
<accession>A0A7M3DJD1</accession>
<evidence type="ECO:0000256" key="3">
    <source>
        <dbReference type="ARBA" id="ARBA00022807"/>
    </source>
</evidence>
<keyword evidence="3" id="KW-0788">Thiol protease</keyword>
<evidence type="ECO:0000313" key="6">
    <source>
        <dbReference type="Proteomes" id="UP000292974"/>
    </source>
</evidence>
<dbReference type="RefSeq" id="WP_081295698.1">
    <property type="nucleotide sequence ID" value="NZ_CP196748.1"/>
</dbReference>
<geneLocation type="plasmid" evidence="5">
    <name>pSM135B_Rh08</name>
</geneLocation>
<dbReference type="AlphaFoldDB" id="A0A7M3DJD1"/>
<dbReference type="PROSITE" id="PS50600">
    <property type="entry name" value="ULP_PROTEASE"/>
    <property type="match status" value="1"/>
</dbReference>
<gene>
    <name evidence="5" type="ORF">ELH90_36000</name>
</gene>
<dbReference type="Gene3D" id="3.40.395.10">
    <property type="entry name" value="Adenoviral Proteinase, Chain A"/>
    <property type="match status" value="1"/>
</dbReference>
<reference evidence="5 6" key="1">
    <citation type="submission" date="2019-02" db="EMBL/GenBank/DDBJ databases">
        <title>The genomic architecture of introgression among sibling species of bacteria.</title>
        <authorList>
            <person name="Cavassim M.I.A."/>
            <person name="Moeskjaer S."/>
            <person name="Moslemi C."/>
            <person name="Fields B."/>
            <person name="Bachmann A."/>
            <person name="Vilhjalmsson B."/>
            <person name="Schierup M.H."/>
            <person name="Young J.P.W."/>
            <person name="Andersen S.U."/>
        </authorList>
    </citation>
    <scope>NUCLEOTIDE SEQUENCE [LARGE SCALE GENOMIC DNA]</scope>
    <source>
        <strain evidence="5 6">SM135B</strain>
        <plasmid evidence="5">pSM135B_Rh08</plasmid>
    </source>
</reference>
<dbReference type="GO" id="GO:0006508">
    <property type="term" value="P:proteolysis"/>
    <property type="evidence" value="ECO:0007669"/>
    <property type="project" value="UniProtKB-KW"/>
</dbReference>
<name>A0A7M3DJD1_RHILE</name>
<dbReference type="SUPFAM" id="SSF54001">
    <property type="entry name" value="Cysteine proteinases"/>
    <property type="match status" value="1"/>
</dbReference>
<keyword evidence="5" id="KW-0614">Plasmid</keyword>
<evidence type="ECO:0000256" key="2">
    <source>
        <dbReference type="ARBA" id="ARBA00022801"/>
    </source>
</evidence>
<evidence type="ECO:0000259" key="4">
    <source>
        <dbReference type="PROSITE" id="PS50600"/>
    </source>
</evidence>
<dbReference type="PANTHER" id="PTHR46468:SF1">
    <property type="entry name" value="SENTRIN-SPECIFIC PROTEASE 8"/>
    <property type="match status" value="1"/>
</dbReference>
<dbReference type="InterPro" id="IPR003653">
    <property type="entry name" value="Peptidase_C48_C"/>
</dbReference>
<dbReference type="GO" id="GO:0000338">
    <property type="term" value="P:protein deneddylation"/>
    <property type="evidence" value="ECO:0007669"/>
    <property type="project" value="TreeGrafter"/>
</dbReference>
<feature type="domain" description="Ubiquitin-like protease family profile" evidence="4">
    <location>
        <begin position="1"/>
        <end position="86"/>
    </location>
</feature>
<dbReference type="InterPro" id="IPR038765">
    <property type="entry name" value="Papain-like_cys_pep_sf"/>
</dbReference>
<dbReference type="EMBL" id="SIOP01000005">
    <property type="protein sequence ID" value="TAY42360.1"/>
    <property type="molecule type" value="Genomic_DNA"/>
</dbReference>
<keyword evidence="1" id="KW-0645">Protease</keyword>
<dbReference type="Proteomes" id="UP000292974">
    <property type="component" value="Unassembled WGS sequence"/>
</dbReference>
<dbReference type="Pfam" id="PF02902">
    <property type="entry name" value="Peptidase_C48"/>
    <property type="match status" value="1"/>
</dbReference>
<protein>
    <recommendedName>
        <fullName evidence="4">Ubiquitin-like protease family profile domain-containing protein</fullName>
    </recommendedName>
</protein>
<comment type="caution">
    <text evidence="5">The sequence shown here is derived from an EMBL/GenBank/DDBJ whole genome shotgun (WGS) entry which is preliminary data.</text>
</comment>
<organism evidence="5 6">
    <name type="scientific">Rhizobium leguminosarum</name>
    <dbReference type="NCBI Taxonomy" id="384"/>
    <lineage>
        <taxon>Bacteria</taxon>
        <taxon>Pseudomonadati</taxon>
        <taxon>Pseudomonadota</taxon>
        <taxon>Alphaproteobacteria</taxon>
        <taxon>Hyphomicrobiales</taxon>
        <taxon>Rhizobiaceae</taxon>
        <taxon>Rhizobium/Agrobacterium group</taxon>
        <taxon>Rhizobium</taxon>
    </lineage>
</organism>
<proteinExistence type="predicted"/>
<evidence type="ECO:0000313" key="5">
    <source>
        <dbReference type="EMBL" id="TAY42360.1"/>
    </source>
</evidence>
<dbReference type="PANTHER" id="PTHR46468">
    <property type="entry name" value="SENTRIN-SPECIFIC PROTEASE 8"/>
    <property type="match status" value="1"/>
</dbReference>
<keyword evidence="2" id="KW-0378">Hydrolase</keyword>
<sequence length="117" mass="13054">MLIPVTDAQGGDRNQRGTHWSLLLLDRRDRNRPIAYHYDSLGDYHDAAAQRVAGTVGAARVIRMGMAQQQNGRDCGVFLLEAAQALIGQLIRGQPPRDLDNLVPDRRALQARLQRLT</sequence>
<dbReference type="GO" id="GO:0008234">
    <property type="term" value="F:cysteine-type peptidase activity"/>
    <property type="evidence" value="ECO:0007669"/>
    <property type="project" value="UniProtKB-KW"/>
</dbReference>
<dbReference type="GO" id="GO:0019784">
    <property type="term" value="F:deNEDDylase activity"/>
    <property type="evidence" value="ECO:0007669"/>
    <property type="project" value="InterPro"/>
</dbReference>
<dbReference type="GeneID" id="61429098"/>